<feature type="chain" id="PRO_5046862218" evidence="2">
    <location>
        <begin position="22"/>
        <end position="353"/>
    </location>
</feature>
<organism evidence="4 5">
    <name type="scientific">Paracoccus onchidii</name>
    <dbReference type="NCBI Taxonomy" id="3017813"/>
    <lineage>
        <taxon>Bacteria</taxon>
        <taxon>Pseudomonadati</taxon>
        <taxon>Pseudomonadota</taxon>
        <taxon>Alphaproteobacteria</taxon>
        <taxon>Rhodobacterales</taxon>
        <taxon>Paracoccaceae</taxon>
        <taxon>Paracoccus</taxon>
    </lineage>
</organism>
<sequence length="353" mass="37242">MFACRVLAVGVALMLSGPSLAADDEIAVELATAMQKPLRLQLELSGTIEALDTIELSFRQGGRVTDVLVEEGDRVDAGQVLARLDSVQQDQALNVSQASLESALASQSQTQQAYDRAIAMLKRGVGTRAARDSAAQALSEATGAVQRAESAVDQARRALEDTVLVAPQGAVVTARDIAPGQVIAAAQPALSLATLDGLEAVFLAPDQPELRDAMGQEVSLKTIDINRAQMTSHVTEIAPLVDPQTGTVTVKARIEGLSHTTALLGAAVRGRLYFTSQEGVAIPWTALMRSGEEPAVWLVDDDMRVHLTPVTIQHFSDGTVYVSDGVQAGQTVVAAGSQRMYPGRRVANVEGGR</sequence>
<keyword evidence="5" id="KW-1185">Reference proteome</keyword>
<dbReference type="EMBL" id="JAQBIE010000020">
    <property type="protein sequence ID" value="MDB6178775.1"/>
    <property type="molecule type" value="Genomic_DNA"/>
</dbReference>
<evidence type="ECO:0000313" key="4">
    <source>
        <dbReference type="EMBL" id="MDB6178775.1"/>
    </source>
</evidence>
<dbReference type="PANTHER" id="PTHR30469">
    <property type="entry name" value="MULTIDRUG RESISTANCE PROTEIN MDTA"/>
    <property type="match status" value="1"/>
</dbReference>
<name>A0ABT4ZHG7_9RHOB</name>
<dbReference type="Gene3D" id="2.40.420.20">
    <property type="match status" value="1"/>
</dbReference>
<evidence type="ECO:0000313" key="5">
    <source>
        <dbReference type="Proteomes" id="UP001165641"/>
    </source>
</evidence>
<dbReference type="InterPro" id="IPR058627">
    <property type="entry name" value="MdtA-like_C"/>
</dbReference>
<evidence type="ECO:0000256" key="1">
    <source>
        <dbReference type="ARBA" id="ARBA00009477"/>
    </source>
</evidence>
<proteinExistence type="inferred from homology"/>
<evidence type="ECO:0000259" key="3">
    <source>
        <dbReference type="Pfam" id="PF25967"/>
    </source>
</evidence>
<dbReference type="Pfam" id="PF25967">
    <property type="entry name" value="RND-MFP_C"/>
    <property type="match status" value="1"/>
</dbReference>
<dbReference type="Proteomes" id="UP001165641">
    <property type="component" value="Unassembled WGS sequence"/>
</dbReference>
<dbReference type="InterPro" id="IPR006143">
    <property type="entry name" value="RND_pump_MFP"/>
</dbReference>
<feature type="signal peptide" evidence="2">
    <location>
        <begin position="1"/>
        <end position="21"/>
    </location>
</feature>
<dbReference type="Gene3D" id="2.40.30.170">
    <property type="match status" value="1"/>
</dbReference>
<comment type="caution">
    <text evidence="4">The sequence shown here is derived from an EMBL/GenBank/DDBJ whole genome shotgun (WGS) entry which is preliminary data.</text>
</comment>
<dbReference type="Gene3D" id="2.40.50.100">
    <property type="match status" value="1"/>
</dbReference>
<evidence type="ECO:0000256" key="2">
    <source>
        <dbReference type="SAM" id="SignalP"/>
    </source>
</evidence>
<dbReference type="NCBIfam" id="TIGR01730">
    <property type="entry name" value="RND_mfp"/>
    <property type="match status" value="1"/>
</dbReference>
<feature type="domain" description="Multidrug resistance protein MdtA-like C-terminal permuted SH3" evidence="3">
    <location>
        <begin position="280"/>
        <end position="339"/>
    </location>
</feature>
<keyword evidence="2" id="KW-0732">Signal</keyword>
<protein>
    <submittedName>
        <fullName evidence="4">Efflux RND transporter periplasmic adaptor subunit</fullName>
    </submittedName>
</protein>
<gene>
    <name evidence="4" type="ORF">PAF17_14855</name>
</gene>
<comment type="similarity">
    <text evidence="1">Belongs to the membrane fusion protein (MFP) (TC 8.A.1) family.</text>
</comment>
<reference evidence="4" key="1">
    <citation type="submission" date="2022-12" db="EMBL/GenBank/DDBJ databases">
        <title>Paracoccus onchidii sp. nov., isolated from a marine invertebrate from the South China Sea.</title>
        <authorList>
            <person name="Xu S."/>
            <person name="Liu Z."/>
            <person name="Xu Y."/>
        </authorList>
    </citation>
    <scope>NUCLEOTIDE SEQUENCE</scope>
    <source>
        <strain evidence="4">Z330</strain>
    </source>
</reference>
<accession>A0ABT4ZHG7</accession>
<dbReference type="RefSeq" id="WP_271889888.1">
    <property type="nucleotide sequence ID" value="NZ_JAQBIE010000020.1"/>
</dbReference>
<dbReference type="PANTHER" id="PTHR30469:SF38">
    <property type="entry name" value="HLYD FAMILY SECRETION PROTEIN"/>
    <property type="match status" value="1"/>
</dbReference>
<dbReference type="Gene3D" id="1.10.287.470">
    <property type="entry name" value="Helix hairpin bin"/>
    <property type="match status" value="1"/>
</dbReference>
<dbReference type="SUPFAM" id="SSF111369">
    <property type="entry name" value="HlyD-like secretion proteins"/>
    <property type="match status" value="1"/>
</dbReference>